<dbReference type="InterPro" id="IPR013094">
    <property type="entry name" value="AB_hydrolase_3"/>
</dbReference>
<dbReference type="Pfam" id="PF07859">
    <property type="entry name" value="Abhydrolase_3"/>
    <property type="match status" value="1"/>
</dbReference>
<dbReference type="PANTHER" id="PTHR48081">
    <property type="entry name" value="AB HYDROLASE SUPERFAMILY PROTEIN C4A8.06C"/>
    <property type="match status" value="1"/>
</dbReference>
<evidence type="ECO:0000313" key="5">
    <source>
        <dbReference type="Proteomes" id="UP000586093"/>
    </source>
</evidence>
<evidence type="ECO:0000313" key="4">
    <source>
        <dbReference type="EMBL" id="MBB1160474.1"/>
    </source>
</evidence>
<keyword evidence="5" id="KW-1185">Reference proteome</keyword>
<comment type="caution">
    <text evidence="4">The sequence shown here is derived from an EMBL/GenBank/DDBJ whole genome shotgun (WGS) entry which is preliminary data.</text>
</comment>
<protein>
    <submittedName>
        <fullName evidence="4">Alpha/beta hydrolase</fullName>
    </submittedName>
</protein>
<dbReference type="InterPro" id="IPR050300">
    <property type="entry name" value="GDXG_lipolytic_enzyme"/>
</dbReference>
<keyword evidence="2 4" id="KW-0378">Hydrolase</keyword>
<evidence type="ECO:0000256" key="2">
    <source>
        <dbReference type="ARBA" id="ARBA00022801"/>
    </source>
</evidence>
<sequence>MRELLVRIERAGRPPLPSLGVEGARLAYARGAEILDLPRAPLDRVEDLRLPMRDGQRIAARLYAHGPAEGLRPVLLFLHGGGYVLGDLESHDSLCRQLALRSGAAVLALDYRRAPEHRFPTAVHDALDALAWLGREAARLGLDPRRLAVGGDSAGGTLAAVCAIAARRDAQGRPADPALPALRLQLLIYPACGRLRHTASYAAYRRDHLLSDTTLDWFFDHYADPAEREDWRFAPLLAPAMHGAAPLWMGLAACDPLHDDACAYAEALRHAGVPVTLRVWPGVVHDFLKMGRALPEALQAQAEAAEALRQALGLTE</sequence>
<dbReference type="GO" id="GO:0016787">
    <property type="term" value="F:hydrolase activity"/>
    <property type="evidence" value="ECO:0007669"/>
    <property type="project" value="UniProtKB-KW"/>
</dbReference>
<proteinExistence type="inferred from homology"/>
<name>A0A839HRM7_9BURK</name>
<dbReference type="InterPro" id="IPR002168">
    <property type="entry name" value="Lipase_GDXG_HIS_AS"/>
</dbReference>
<evidence type="ECO:0000259" key="3">
    <source>
        <dbReference type="Pfam" id="PF07859"/>
    </source>
</evidence>
<dbReference type="Gene3D" id="3.40.50.1820">
    <property type="entry name" value="alpha/beta hydrolase"/>
    <property type="match status" value="1"/>
</dbReference>
<dbReference type="SUPFAM" id="SSF53474">
    <property type="entry name" value="alpha/beta-Hydrolases"/>
    <property type="match status" value="1"/>
</dbReference>
<reference evidence="4 5" key="1">
    <citation type="submission" date="2020-08" db="EMBL/GenBank/DDBJ databases">
        <title>Aquariorum lacteus gen. nov., sp. nov., a new member of the family Comamonadaceae, isolated from freshwater aquarium.</title>
        <authorList>
            <person name="Chun S.-J."/>
        </authorList>
    </citation>
    <scope>NUCLEOTIDE SEQUENCE [LARGE SCALE GENOMIC DNA]</scope>
    <source>
        <strain evidence="4 5">SJAQ100</strain>
    </source>
</reference>
<comment type="similarity">
    <text evidence="1">Belongs to the 'GDXG' lipolytic enzyme family.</text>
</comment>
<accession>A0A839HRM7</accession>
<dbReference type="AlphaFoldDB" id="A0A839HRM7"/>
<feature type="domain" description="Alpha/beta hydrolase fold-3" evidence="3">
    <location>
        <begin position="75"/>
        <end position="288"/>
    </location>
</feature>
<dbReference type="PANTHER" id="PTHR48081:SF8">
    <property type="entry name" value="ALPHA_BETA HYDROLASE FOLD-3 DOMAIN-CONTAINING PROTEIN-RELATED"/>
    <property type="match status" value="1"/>
</dbReference>
<dbReference type="PROSITE" id="PS01173">
    <property type="entry name" value="LIPASE_GDXG_HIS"/>
    <property type="match status" value="1"/>
</dbReference>
<gene>
    <name evidence="4" type="ORF">H4F90_00570</name>
</gene>
<evidence type="ECO:0000256" key="1">
    <source>
        <dbReference type="ARBA" id="ARBA00010515"/>
    </source>
</evidence>
<organism evidence="4 5">
    <name type="scientific">Aquariibacter albus</name>
    <dbReference type="NCBI Taxonomy" id="2759899"/>
    <lineage>
        <taxon>Bacteria</taxon>
        <taxon>Pseudomonadati</taxon>
        <taxon>Pseudomonadota</taxon>
        <taxon>Betaproteobacteria</taxon>
        <taxon>Burkholderiales</taxon>
        <taxon>Sphaerotilaceae</taxon>
        <taxon>Aquariibacter</taxon>
    </lineage>
</organism>
<dbReference type="Proteomes" id="UP000586093">
    <property type="component" value="Unassembled WGS sequence"/>
</dbReference>
<dbReference type="EMBL" id="JACIVI010000001">
    <property type="protein sequence ID" value="MBB1160474.1"/>
    <property type="molecule type" value="Genomic_DNA"/>
</dbReference>
<dbReference type="InterPro" id="IPR029058">
    <property type="entry name" value="AB_hydrolase_fold"/>
</dbReference>